<reference evidence="2" key="1">
    <citation type="journal article" date="2019" name="Environ. Microbiol.">
        <title>Fungal ecological strategies reflected in gene transcription - a case study of two litter decomposers.</title>
        <authorList>
            <person name="Barbi F."/>
            <person name="Kohler A."/>
            <person name="Barry K."/>
            <person name="Baskaran P."/>
            <person name="Daum C."/>
            <person name="Fauchery L."/>
            <person name="Ihrmark K."/>
            <person name="Kuo A."/>
            <person name="LaButti K."/>
            <person name="Lipzen A."/>
            <person name="Morin E."/>
            <person name="Grigoriev I.V."/>
            <person name="Henrissat B."/>
            <person name="Lindahl B."/>
            <person name="Martin F."/>
        </authorList>
    </citation>
    <scope>NUCLEOTIDE SEQUENCE</scope>
    <source>
        <strain evidence="2">JB14</strain>
    </source>
</reference>
<dbReference type="CDD" id="cd04301">
    <property type="entry name" value="NAT_SF"/>
    <property type="match status" value="1"/>
</dbReference>
<dbReference type="OrthoDB" id="61113at2759"/>
<dbReference type="Pfam" id="PF13508">
    <property type="entry name" value="Acetyltransf_7"/>
    <property type="match status" value="1"/>
</dbReference>
<dbReference type="Proteomes" id="UP000799118">
    <property type="component" value="Unassembled WGS sequence"/>
</dbReference>
<dbReference type="InterPro" id="IPR000182">
    <property type="entry name" value="GNAT_dom"/>
</dbReference>
<accession>A0A6A4H7U3</accession>
<keyword evidence="3" id="KW-1185">Reference proteome</keyword>
<dbReference type="GO" id="GO:0016747">
    <property type="term" value="F:acyltransferase activity, transferring groups other than amino-acyl groups"/>
    <property type="evidence" value="ECO:0007669"/>
    <property type="project" value="InterPro"/>
</dbReference>
<sequence>MEQSLRVYQLKEPTEHQLNAIVDVCVKAYHNDIAAKVFTGGDASLDESMWKAMIRAGFHSGAVYVSSDGAESNEIMSIGVWFGPGEVLYATEEQRSLGFNDFFHKIVPKYQEWLSNDFGPKVRKFKANVLGPTTEKDAWYCNIMATHPDYQRRGLGSAIIRAVCNRASQEGAPVALGTQSEKNAKFYRSIGFQEVGRMDEETPWGLFTGNMFIFPFVGPH</sequence>
<dbReference type="PANTHER" id="PTHR42791">
    <property type="entry name" value="GNAT FAMILY ACETYLTRANSFERASE"/>
    <property type="match status" value="1"/>
</dbReference>
<evidence type="ECO:0000313" key="2">
    <source>
        <dbReference type="EMBL" id="KAE9393404.1"/>
    </source>
</evidence>
<dbReference type="InterPro" id="IPR016181">
    <property type="entry name" value="Acyl_CoA_acyltransferase"/>
</dbReference>
<dbReference type="InterPro" id="IPR052523">
    <property type="entry name" value="Trichothecene_AcTrans"/>
</dbReference>
<protein>
    <recommendedName>
        <fullName evidence="1">N-acetyltransferase domain-containing protein</fullName>
    </recommendedName>
</protein>
<dbReference type="EMBL" id="ML769573">
    <property type="protein sequence ID" value="KAE9393404.1"/>
    <property type="molecule type" value="Genomic_DNA"/>
</dbReference>
<dbReference type="PROSITE" id="PS51186">
    <property type="entry name" value="GNAT"/>
    <property type="match status" value="1"/>
</dbReference>
<dbReference type="SUPFAM" id="SSF55729">
    <property type="entry name" value="Acyl-CoA N-acyltransferases (Nat)"/>
    <property type="match status" value="1"/>
</dbReference>
<feature type="domain" description="N-acetyltransferase" evidence="1">
    <location>
        <begin position="78"/>
        <end position="213"/>
    </location>
</feature>
<dbReference type="AlphaFoldDB" id="A0A6A4H7U3"/>
<evidence type="ECO:0000259" key="1">
    <source>
        <dbReference type="PROSITE" id="PS51186"/>
    </source>
</evidence>
<proteinExistence type="predicted"/>
<evidence type="ECO:0000313" key="3">
    <source>
        <dbReference type="Proteomes" id="UP000799118"/>
    </source>
</evidence>
<organism evidence="2 3">
    <name type="scientific">Gymnopus androsaceus JB14</name>
    <dbReference type="NCBI Taxonomy" id="1447944"/>
    <lineage>
        <taxon>Eukaryota</taxon>
        <taxon>Fungi</taxon>
        <taxon>Dikarya</taxon>
        <taxon>Basidiomycota</taxon>
        <taxon>Agaricomycotina</taxon>
        <taxon>Agaricomycetes</taxon>
        <taxon>Agaricomycetidae</taxon>
        <taxon>Agaricales</taxon>
        <taxon>Marasmiineae</taxon>
        <taxon>Omphalotaceae</taxon>
        <taxon>Gymnopus</taxon>
    </lineage>
</organism>
<name>A0A6A4H7U3_9AGAR</name>
<dbReference type="Gene3D" id="3.40.630.30">
    <property type="match status" value="1"/>
</dbReference>
<gene>
    <name evidence="2" type="ORF">BT96DRAFT_1023062</name>
</gene>
<dbReference type="PANTHER" id="PTHR42791:SF1">
    <property type="entry name" value="N-ACETYLTRANSFERASE DOMAIN-CONTAINING PROTEIN"/>
    <property type="match status" value="1"/>
</dbReference>